<dbReference type="Ensembl" id="ENSDCDT00010032738.1">
    <property type="protein sequence ID" value="ENSDCDP00010026438.1"/>
    <property type="gene ID" value="ENSDCDG00010016748.1"/>
</dbReference>
<dbReference type="Pfam" id="PF08166">
    <property type="entry name" value="PELP1_HEAT"/>
    <property type="match status" value="2"/>
</dbReference>
<sequence>MAAAACLHGSASTRLTEGLVSALKEERPEHLPTLLASYREHGAVSAQTSAAVGGLLGLSHARLGSSKTRFEGLCLLSVLVKDGSTELFQHHCLSWLRSLQQVVQSQAPVPTVQLAVNVLQDVLQYSSQIPELAREIGLNSILGILTSLLGLKAECHLVAMEGMLACMTYYPRACGSLREKLGAYFLSKMDSDNPKAQEVACECYGRLPCLGGVLERGGGGRRAESWTNQMHCLLASANSMLGQLYQGTETEGTVQYEGPGVELPFPPLDEIDPLLVLQLRHRYRAVCLALKHTLSVDPASPVRLPVQHMLNFVCRALAVSSKSINVTGDGSLKLLVLPSVHSDTVEVLSALIKIVGSGLVQYCGVINQLFSQSLSAWTPLPEASLGQQRAYSAVRVCLYHTLELWVRVGGASASVLQGSSTHTELLFSHLMGDVTPGSEAVKLRSGQSAAAISDLVGLGGKTGPRRPKALGIGETGGVSLQRKGDTIANQDTCLSALRALRQIVLTSGTLLKDELHKKLQDMVVPLCVRLQQQQAVGEVGGISGQYGSAHPRRELYRLLLALLLVPSPRWPPPLACAVSIFSHGRRDRSLMVSSFCAEALTICNCLLHPRTPSIALPLPPLTLKPTPTAPVLPSSQNPTMSLPSILGGPAPGTPFPARHPLTLGTSALMRSLQNHLPLAPSELTTPVGASATPADLLLSPAQQSELTGLPPPEGQRQVFIRYDKEEAEDVEISLESDSDDSVVIVPPGTLMPEGADVTNTSQSLPSAPPVPSQGAAAVPGVTLPEPTGDAVATGNASLPNELPSSSSPPVPPPAPNSINSFTVRAPQLTSALPSLIVPSIGMDLIPSGAHLLMNPRPAGSVQAQMGRPMLLDMPAQSAPPTRLMPPQQMPSEEDTTVININSSDEEDEEEEEIEDEDEFGEDEEEEGLDEDDEEEDSEFEEEGTYEDCDYEEEEEGEEIEEEEEEEEEGAEDLATLEEVTRRGPMGRPETEVMIGSEEEEQQQRGIEMFPLEAQDEGNEEMEGSSAVEALEEGGPVEEEEEEEDLEKEKSGEVEVEASEQQKEKDGQDQEVGEELGSQEVRIWEQEGSQAEFTAVTEEASPPECKEDESKVGGQDQKSVGLDQEEMPTQSRADAPREESEPQVAAEGAEPEKGGEEKDEEEDSRGMKRKMEDREEETLEQSTEKKKFHDEAMESMLAAFVACSPDEEENASSDPSCS</sequence>
<reference evidence="10" key="3">
    <citation type="submission" date="2025-09" db="UniProtKB">
        <authorList>
            <consortium name="Ensembl"/>
        </authorList>
    </citation>
    <scope>IDENTIFICATION</scope>
</reference>
<feature type="compositionally biased region" description="Pro residues" evidence="7">
    <location>
        <begin position="806"/>
        <end position="815"/>
    </location>
</feature>
<feature type="region of interest" description="Disordered" evidence="7">
    <location>
        <begin position="872"/>
        <end position="1191"/>
    </location>
</feature>
<dbReference type="Proteomes" id="UP000694580">
    <property type="component" value="Chromosome 1"/>
</dbReference>
<proteinExistence type="inferred from homology"/>
<feature type="region of interest" description="Disordered" evidence="7">
    <location>
        <begin position="748"/>
        <end position="818"/>
    </location>
</feature>
<accession>A0AAY4C025</accession>
<dbReference type="PANTHER" id="PTHR34105">
    <property type="entry name" value="PROLINE-, GLUTAMIC ACID- AND LEUCINE-RICH PROTEIN 1"/>
    <property type="match status" value="1"/>
</dbReference>
<organism evidence="10 11">
    <name type="scientific">Denticeps clupeoides</name>
    <name type="common">denticle herring</name>
    <dbReference type="NCBI Taxonomy" id="299321"/>
    <lineage>
        <taxon>Eukaryota</taxon>
        <taxon>Metazoa</taxon>
        <taxon>Chordata</taxon>
        <taxon>Craniata</taxon>
        <taxon>Vertebrata</taxon>
        <taxon>Euteleostomi</taxon>
        <taxon>Actinopterygii</taxon>
        <taxon>Neopterygii</taxon>
        <taxon>Teleostei</taxon>
        <taxon>Clupei</taxon>
        <taxon>Clupeiformes</taxon>
        <taxon>Denticipitoidei</taxon>
        <taxon>Denticipitidae</taxon>
        <taxon>Denticeps</taxon>
    </lineage>
</organism>
<reference evidence="10 11" key="1">
    <citation type="submission" date="2020-06" db="EMBL/GenBank/DDBJ databases">
        <authorList>
            <consortium name="Wellcome Sanger Institute Data Sharing"/>
        </authorList>
    </citation>
    <scope>NUCLEOTIDE SEQUENCE [LARGE SCALE GENOMIC DNA]</scope>
</reference>
<keyword evidence="4" id="KW-0963">Cytoplasm</keyword>
<evidence type="ECO:0000256" key="7">
    <source>
        <dbReference type="SAM" id="MobiDB-lite"/>
    </source>
</evidence>
<comment type="subcellular location">
    <subcellularLocation>
        <location evidence="2">Cytoplasm</location>
    </subcellularLocation>
    <subcellularLocation>
        <location evidence="1">Nucleus</location>
    </subcellularLocation>
</comment>
<evidence type="ECO:0000256" key="4">
    <source>
        <dbReference type="ARBA" id="ARBA00022490"/>
    </source>
</evidence>
<feature type="domain" description="PELP1 middle" evidence="8">
    <location>
        <begin position="391"/>
        <end position="447"/>
    </location>
</feature>
<feature type="domain" description="Pre-rRNA-processing protein RIX1 N-terminal" evidence="9">
    <location>
        <begin position="20"/>
        <end position="194"/>
    </location>
</feature>
<evidence type="ECO:0000256" key="2">
    <source>
        <dbReference type="ARBA" id="ARBA00004496"/>
    </source>
</evidence>
<dbReference type="AlphaFoldDB" id="A0AAY4C025"/>
<evidence type="ECO:0000256" key="1">
    <source>
        <dbReference type="ARBA" id="ARBA00004123"/>
    </source>
</evidence>
<dbReference type="GO" id="GO:0005634">
    <property type="term" value="C:nucleus"/>
    <property type="evidence" value="ECO:0007669"/>
    <property type="project" value="UniProtKB-SubCell"/>
</dbReference>
<dbReference type="InterPro" id="IPR016024">
    <property type="entry name" value="ARM-type_fold"/>
</dbReference>
<feature type="compositionally biased region" description="Low complexity" evidence="7">
    <location>
        <begin position="795"/>
        <end position="805"/>
    </location>
</feature>
<evidence type="ECO:0000313" key="11">
    <source>
        <dbReference type="Proteomes" id="UP000694580"/>
    </source>
</evidence>
<dbReference type="Pfam" id="PF08167">
    <property type="entry name" value="RIX1"/>
    <property type="match status" value="1"/>
</dbReference>
<feature type="compositionally biased region" description="Basic and acidic residues" evidence="7">
    <location>
        <begin position="1163"/>
        <end position="1172"/>
    </location>
</feature>
<dbReference type="SUPFAM" id="SSF48371">
    <property type="entry name" value="ARM repeat"/>
    <property type="match status" value="1"/>
</dbReference>
<evidence type="ECO:0000313" key="10">
    <source>
        <dbReference type="Ensembl" id="ENSDCDP00010026438.1"/>
    </source>
</evidence>
<feature type="domain" description="PELP1 middle" evidence="8">
    <location>
        <begin position="548"/>
        <end position="614"/>
    </location>
</feature>
<evidence type="ECO:0000259" key="8">
    <source>
        <dbReference type="Pfam" id="PF08166"/>
    </source>
</evidence>
<reference evidence="10" key="2">
    <citation type="submission" date="2025-08" db="UniProtKB">
        <authorList>
            <consortium name="Ensembl"/>
        </authorList>
    </citation>
    <scope>IDENTIFICATION</scope>
</reference>
<evidence type="ECO:0000256" key="6">
    <source>
        <dbReference type="ARBA" id="ARBA00023242"/>
    </source>
</evidence>
<dbReference type="GO" id="GO:0006364">
    <property type="term" value="P:rRNA processing"/>
    <property type="evidence" value="ECO:0007669"/>
    <property type="project" value="TreeGrafter"/>
</dbReference>
<gene>
    <name evidence="10" type="primary">PELP1</name>
</gene>
<evidence type="ECO:0008006" key="12">
    <source>
        <dbReference type="Google" id="ProtNLM"/>
    </source>
</evidence>
<evidence type="ECO:0000256" key="3">
    <source>
        <dbReference type="ARBA" id="ARBA00010511"/>
    </source>
</evidence>
<feature type="compositionally biased region" description="Acidic residues" evidence="7">
    <location>
        <begin position="1013"/>
        <end position="1022"/>
    </location>
</feature>
<comment type="similarity">
    <text evidence="3">Belongs to the RIX1/PELP1 family.</text>
</comment>
<dbReference type="InterPro" id="IPR012980">
    <property type="entry name" value="PELP1_middle"/>
</dbReference>
<protein>
    <recommendedName>
        <fullName evidence="12">Modulator of non-genomic activity of estrogen receptor</fullName>
    </recommendedName>
</protein>
<dbReference type="GeneTree" id="ENSGT00940000167512"/>
<evidence type="ECO:0000259" key="9">
    <source>
        <dbReference type="Pfam" id="PF08167"/>
    </source>
</evidence>
<dbReference type="RefSeq" id="XP_028829041.1">
    <property type="nucleotide sequence ID" value="XM_028973208.1"/>
</dbReference>
<name>A0AAY4C025_9TELE</name>
<keyword evidence="6" id="KW-0539">Nucleus</keyword>
<dbReference type="InterPro" id="IPR012583">
    <property type="entry name" value="RIX1_N"/>
</dbReference>
<feature type="compositionally biased region" description="Acidic residues" evidence="7">
    <location>
        <begin position="1029"/>
        <end position="1045"/>
    </location>
</feature>
<dbReference type="PANTHER" id="PTHR34105:SF1">
    <property type="entry name" value="PROLINE-, GLUTAMIC ACID- AND LEUCINE-RICH PROTEIN 1"/>
    <property type="match status" value="1"/>
</dbReference>
<keyword evidence="5" id="KW-0677">Repeat</keyword>
<evidence type="ECO:0000256" key="5">
    <source>
        <dbReference type="ARBA" id="ARBA00022737"/>
    </source>
</evidence>
<keyword evidence="11" id="KW-1185">Reference proteome</keyword>
<dbReference type="GO" id="GO:0005737">
    <property type="term" value="C:cytoplasm"/>
    <property type="evidence" value="ECO:0007669"/>
    <property type="project" value="UniProtKB-SubCell"/>
</dbReference>
<dbReference type="GeneID" id="114786245"/>
<feature type="compositionally biased region" description="Basic and acidic residues" evidence="7">
    <location>
        <begin position="1181"/>
        <end position="1191"/>
    </location>
</feature>
<feature type="compositionally biased region" description="Acidic residues" evidence="7">
    <location>
        <begin position="903"/>
        <end position="975"/>
    </location>
</feature>